<proteinExistence type="predicted"/>
<dbReference type="EMBL" id="CP120354">
    <property type="protein sequence ID" value="WET66724.1"/>
    <property type="molecule type" value="Genomic_DNA"/>
</dbReference>
<geneLocation type="plasmid" evidence="2 4">
    <name>unnamed</name>
</geneLocation>
<evidence type="ECO:0000313" key="2">
    <source>
        <dbReference type="EMBL" id="WET66724.1"/>
    </source>
</evidence>
<gene>
    <name evidence="1" type="ORF">LI194_18310</name>
    <name evidence="2" type="ORF">P2T59_22795</name>
</gene>
<evidence type="ECO:0000313" key="4">
    <source>
        <dbReference type="Proteomes" id="UP001221009"/>
    </source>
</evidence>
<reference evidence="2" key="2">
    <citation type="submission" date="2023-03" db="EMBL/GenBank/DDBJ databases">
        <title>Parabacteroides distasonis, a bacteria resistant against UC.</title>
        <authorList>
            <person name="Dai W."/>
        </authorList>
    </citation>
    <scope>NUCLEOTIDE SEQUENCE</scope>
    <source>
        <strain evidence="2">F1-28</strain>
        <plasmid evidence="2">unnamed</plasmid>
    </source>
</reference>
<name>A0AAP2QA33_PARDI</name>
<keyword evidence="2" id="KW-0614">Plasmid</keyword>
<accession>A0AAP2QA33</accession>
<dbReference type="Proteomes" id="UP001221009">
    <property type="component" value="Plasmid unnamed"/>
</dbReference>
<evidence type="ECO:0000313" key="1">
    <source>
        <dbReference type="EMBL" id="MCB6519741.1"/>
    </source>
</evidence>
<dbReference type="AlphaFoldDB" id="A0AAP2QA33"/>
<evidence type="ECO:0000313" key="3">
    <source>
        <dbReference type="Proteomes" id="UP001198806"/>
    </source>
</evidence>
<sequence length="116" mass="12971">MANFEIGTSVGFTIKPVQAAPIWLLFGPGIVMNGEFVDEEAEDYYPDYSGDASVDPVEREKVFDTYTSLSGEVGVLGKIWQRLALKYTFQYRFPLSGDYKDKITKTKHAIGIGICF</sequence>
<protein>
    <submittedName>
        <fullName evidence="1">Uncharacterized protein</fullName>
    </submittedName>
</protein>
<organism evidence="1 3">
    <name type="scientific">Parabacteroides distasonis</name>
    <dbReference type="NCBI Taxonomy" id="823"/>
    <lineage>
        <taxon>Bacteria</taxon>
        <taxon>Pseudomonadati</taxon>
        <taxon>Bacteroidota</taxon>
        <taxon>Bacteroidia</taxon>
        <taxon>Bacteroidales</taxon>
        <taxon>Tannerellaceae</taxon>
        <taxon>Parabacteroides</taxon>
    </lineage>
</organism>
<dbReference type="EMBL" id="JAJCNI010000028">
    <property type="protein sequence ID" value="MCB6519741.1"/>
    <property type="molecule type" value="Genomic_DNA"/>
</dbReference>
<dbReference type="Proteomes" id="UP001198806">
    <property type="component" value="Unassembled WGS sequence"/>
</dbReference>
<reference evidence="1" key="1">
    <citation type="submission" date="2021-10" db="EMBL/GenBank/DDBJ databases">
        <title>Collection of gut derived symbiotic bacterial strains cultured from healthy donors.</title>
        <authorList>
            <person name="Lin H."/>
            <person name="Littmann E."/>
            <person name="Kohout C."/>
            <person name="Pamer E.G."/>
        </authorList>
    </citation>
    <scope>NUCLEOTIDE SEQUENCE</scope>
    <source>
        <strain evidence="1">DFI.2.94</strain>
    </source>
</reference>
<dbReference type="RefSeq" id="WP_008781137.1">
    <property type="nucleotide sequence ID" value="NZ_CP120354.1"/>
</dbReference>